<evidence type="ECO:0000313" key="1">
    <source>
        <dbReference type="EMBL" id="CAB4770595.1"/>
    </source>
</evidence>
<dbReference type="EMBL" id="CAEZZX010000014">
    <property type="protein sequence ID" value="CAB4770595.1"/>
    <property type="molecule type" value="Genomic_DNA"/>
</dbReference>
<name>A0A6J6VI61_9ZZZZ</name>
<gene>
    <name evidence="1" type="ORF">UFOPK2938_00133</name>
    <name evidence="2" type="ORF">UFOPK3024_00322</name>
</gene>
<dbReference type="AlphaFoldDB" id="A0A6J6VI61"/>
<dbReference type="EMBL" id="CAFAAK010000045">
    <property type="protein sequence ID" value="CAB4796172.1"/>
    <property type="molecule type" value="Genomic_DNA"/>
</dbReference>
<reference evidence="1" key="1">
    <citation type="submission" date="2020-05" db="EMBL/GenBank/DDBJ databases">
        <authorList>
            <person name="Chiriac C."/>
            <person name="Salcher M."/>
            <person name="Ghai R."/>
            <person name="Kavagutti S V."/>
        </authorList>
    </citation>
    <scope>NUCLEOTIDE SEQUENCE</scope>
</reference>
<sequence>MLEQNRAHPTGLVVVSHGQGDLSLGGTRCLVAPHPDDLWTQGQDQGHASIVVDRGQLLELLGGEVTTQGEIPKIDAFRAQARLKVGDLFRIGGSNGAQVRRATIAQQDIGFPLSRVRGSRGSWIAHTPRLSPRALIRPWLACAKMGTLT</sequence>
<proteinExistence type="predicted"/>
<accession>A0A6J6VI61</accession>
<protein>
    <submittedName>
        <fullName evidence="1">Unannotated protein</fullName>
    </submittedName>
</protein>
<evidence type="ECO:0000313" key="2">
    <source>
        <dbReference type="EMBL" id="CAB4796172.1"/>
    </source>
</evidence>
<organism evidence="1">
    <name type="scientific">freshwater metagenome</name>
    <dbReference type="NCBI Taxonomy" id="449393"/>
    <lineage>
        <taxon>unclassified sequences</taxon>
        <taxon>metagenomes</taxon>
        <taxon>ecological metagenomes</taxon>
    </lineage>
</organism>